<dbReference type="Pfam" id="PF13205">
    <property type="entry name" value="Big_5"/>
    <property type="match status" value="1"/>
</dbReference>
<accession>A0AB38QWD0</accession>
<dbReference type="InterPro" id="IPR006311">
    <property type="entry name" value="TAT_signal"/>
</dbReference>
<organism evidence="4 5">
    <name type="scientific">Parageobacillus thermoglucosidasius</name>
    <name type="common">Geobacillus thermoglucosidasius</name>
    <dbReference type="NCBI Taxonomy" id="1426"/>
    <lineage>
        <taxon>Bacteria</taxon>
        <taxon>Bacillati</taxon>
        <taxon>Bacillota</taxon>
        <taxon>Bacilli</taxon>
        <taxon>Bacillales</taxon>
        <taxon>Anoxybacillaceae</taxon>
        <taxon>Parageobacillus</taxon>
    </lineage>
</organism>
<dbReference type="Gene3D" id="2.60.40.1220">
    <property type="match status" value="5"/>
</dbReference>
<keyword evidence="1 2" id="KW-0732">Signal</keyword>
<dbReference type="Pfam" id="PF00395">
    <property type="entry name" value="SLH"/>
    <property type="match status" value="3"/>
</dbReference>
<proteinExistence type="predicted"/>
<dbReference type="Proteomes" id="UP001058458">
    <property type="component" value="Chromosome"/>
</dbReference>
<feature type="chain" id="PRO_5044218390" evidence="2">
    <location>
        <begin position="33"/>
        <end position="1213"/>
    </location>
</feature>
<dbReference type="PROSITE" id="PS51318">
    <property type="entry name" value="TAT"/>
    <property type="match status" value="1"/>
</dbReference>
<feature type="signal peptide" evidence="2">
    <location>
        <begin position="1"/>
        <end position="32"/>
    </location>
</feature>
<evidence type="ECO:0000313" key="5">
    <source>
        <dbReference type="Proteomes" id="UP001058458"/>
    </source>
</evidence>
<dbReference type="EMBL" id="CP063414">
    <property type="protein sequence ID" value="UOE76121.1"/>
    <property type="molecule type" value="Genomic_DNA"/>
</dbReference>
<dbReference type="RefSeq" id="WP_256833517.1">
    <property type="nucleotide sequence ID" value="NZ_CP063414.1"/>
</dbReference>
<dbReference type="InterPro" id="IPR014755">
    <property type="entry name" value="Cu-Rt/internalin_Ig-like"/>
</dbReference>
<sequence length="1213" mass="127081">MAYQPKSYRKFLAGSVSAALVATAVGPVVANAASFSDVNPNDSHAANINALVELGYIKGFADGTFKPYQSITRGQVAKIFARILTDQGFKAPDKIEQVFDDVPVDAKDQELVKAAAIVKAAGVMTGSQGKLNPAQNITREQMAKVLVEAFDLTKPADFTSKITDLDKADPSFRDYIQTLEANGVTVVTEYRPKDSVTRAAFASFVKRALDVSSVVTADDITAVKFVDENTLEVTFNGELKEVKKEDFAIEGVEIDSVSIKAAASAEGKTTVVVIKTKTKLEEGKTYTVSYKGKTTDKAKVEVPVVTPKVESVSAINLNQILVTFNKELDKESAENLANYTLNNGTVNAALNNNAAWTEAPKATLQADGKSVLITLDTNANSTYQTLANQIEAKLTIDGVKTKDGKAIDKSEHKFSYTDATVPTVESVSMEGNKVIVVKFSEAVKAAQAVNVNNYQIDGVSLSAYGVGAPQWDAEKNEVRIPLTTALPDKTYKLKVSVNNGIEDVAGFKLMQVEKDLTVTTDTTVGKLTEVSVADDKSYVLVKFSKALAPSNFVTGQPLFIDGVNVFASSTISRTVENGALKLTPAGAGTDFNAIVANGIHAVNLKNDDNNYLVDAYGIKVAAGTASYTVVADTTKPTVESVKVNEGATTIEVKFSESVDSATAQNRFNYTLKKADGSVVTISNAAFKSGSTNTVELTVNALDAGNYTLTVQNVKDRAGNTMDSYSTSLSVADLVAPTVTAVKQGTGSNSNSIYVYFSEPVNTATATDVNNYLYNNKALPAGTTITALSASAVKITLPSSTTVTQGTPFAVSNNVTDLAGNKIAGYGYQTTVSGTVADDLNVDSASATAVKVVDKRTVQVTLNKELKSVVASDFEFKVSDGNGGTTWITVPQQNVSYVNSNGKATVTFKFNSDVVDEDGKFATGGTRTAIAVRTNQTGGYTFGTVAVDDTKFVNTALNGATGINAADKIAPTLASTNGIVTVDSDADGKIDGIKLTFTEPIDGNYLSATTFDVSGYTVKAAGLDTTDSSYNDVTKTGKVVLITVDEKSTPDTDATPNVTRVGTVKDANGNEFTGLTTATASVDTAGPAIVAAKITTAGTNDGWGNDVNDVLQLTFSENVVSKFTDVDTATQGIQISAAELNELLGTNLAYDTTNGTVVTAAVSGNTVTLTVTGAAFASSGKVSAGDTIDPVDGADVIEDAVGNVINDAATVDVE</sequence>
<reference evidence="4" key="1">
    <citation type="submission" date="2020-10" db="EMBL/GenBank/DDBJ databases">
        <authorList>
            <person name="Delgado J.A."/>
            <person name="Gonzalez J.M."/>
        </authorList>
    </citation>
    <scope>NUCLEOTIDE SEQUENCE</scope>
    <source>
        <strain evidence="4">23.6</strain>
    </source>
</reference>
<feature type="domain" description="SLH" evidence="3">
    <location>
        <begin position="162"/>
        <end position="219"/>
    </location>
</feature>
<dbReference type="PROSITE" id="PS51272">
    <property type="entry name" value="SLH"/>
    <property type="match status" value="3"/>
</dbReference>
<dbReference type="InterPro" id="IPR032812">
    <property type="entry name" value="SbsA_Ig"/>
</dbReference>
<evidence type="ECO:0000256" key="1">
    <source>
        <dbReference type="ARBA" id="ARBA00022729"/>
    </source>
</evidence>
<feature type="domain" description="SLH" evidence="3">
    <location>
        <begin position="31"/>
        <end position="94"/>
    </location>
</feature>
<evidence type="ECO:0000313" key="4">
    <source>
        <dbReference type="EMBL" id="UOE76121.1"/>
    </source>
</evidence>
<protein>
    <submittedName>
        <fullName evidence="4">S-layer homology domain-containing protein</fullName>
    </submittedName>
</protein>
<name>A0AB38QWD0_PARTM</name>
<dbReference type="AlphaFoldDB" id="A0AB38QWD0"/>
<feature type="domain" description="SLH" evidence="3">
    <location>
        <begin position="95"/>
        <end position="160"/>
    </location>
</feature>
<gene>
    <name evidence="4" type="ORF">IMI45_17960</name>
</gene>
<dbReference type="InterPro" id="IPR001119">
    <property type="entry name" value="SLH_dom"/>
</dbReference>
<evidence type="ECO:0000259" key="3">
    <source>
        <dbReference type="PROSITE" id="PS51272"/>
    </source>
</evidence>
<evidence type="ECO:0000256" key="2">
    <source>
        <dbReference type="SAM" id="SignalP"/>
    </source>
</evidence>